<proteinExistence type="predicted"/>
<dbReference type="Pfam" id="PF07311">
    <property type="entry name" value="Dodecin"/>
    <property type="match status" value="1"/>
</dbReference>
<dbReference type="AlphaFoldDB" id="D8IWI4"/>
<organism evidence="1 2">
    <name type="scientific">Herbaspirillum seropedicae (strain SmR1)</name>
    <dbReference type="NCBI Taxonomy" id="757424"/>
    <lineage>
        <taxon>Bacteria</taxon>
        <taxon>Pseudomonadati</taxon>
        <taxon>Pseudomonadota</taxon>
        <taxon>Betaproteobacteria</taxon>
        <taxon>Burkholderiales</taxon>
        <taxon>Oxalobacteraceae</taxon>
        <taxon>Herbaspirillum</taxon>
    </lineage>
</organism>
<reference evidence="1 2" key="1">
    <citation type="submission" date="2010-04" db="EMBL/GenBank/DDBJ databases">
        <title>The genome of Herbaspirillum seropedicae SmR1, an endophytic, nitrogen-fixing, plant-growth promoting beta-Proteobacteria.</title>
        <authorList>
            <person name="Pedrosa F.O."/>
            <person name="Monteiro R.A."/>
            <person name="Wassem R."/>
            <person name="Cruz L.M."/>
            <person name="Ayub R.A."/>
            <person name="Colauto N.B."/>
            <person name="Fernandez M.A."/>
            <person name="Fungaro M.H.P."/>
            <person name="Grisard E.C."/>
            <person name="Hungria M."/>
            <person name="Madeira H.M.F."/>
            <person name="Nodari R.O."/>
            <person name="Osaku C.A."/>
            <person name="Petzl-Erler M.L."/>
            <person name="Terenzi H."/>
            <person name="Vieira L.G.E."/>
            <person name="Almeida M.I.M."/>
            <person name="Alves L.R."/>
            <person name="Arantes O.M.N."/>
            <person name="Balsanelli E."/>
            <person name="Barcellos F.G."/>
            <person name="Baura V.A."/>
            <person name="Binde D.R."/>
            <person name="Campo R.J."/>
            <person name="Chubatsu L.S."/>
            <person name="Chueire L.M.O."/>
            <person name="Ciferri R.R."/>
            <person name="Correa L.C."/>
            <person name="da Conceicao Silva J.L."/>
            <person name="Dabul A.N.G."/>
            <person name="Dambros B.P."/>
            <person name="Faoro H."/>
            <person name="Favetti A."/>
            <person name="Friedermann G."/>
            <person name="Furlaneto M.C."/>
            <person name="Gasques L.S."/>
            <person name="Gimenes C.C.T."/>
            <person name="Gioppo N.M.R."/>
            <person name="Glienke-Blanco C."/>
            <person name="Godoy L.P."/>
            <person name="Guerra M.P."/>
            <person name="Karp S."/>
            <person name="Kava-Cordeiro V."/>
            <person name="Margarido V.P."/>
            <person name="Mathioni S.M."/>
            <person name="Menck-Soares M.A."/>
            <person name="Murace N.K."/>
            <person name="Nicolas M.F."/>
            <person name="Oliveira C.E.C."/>
            <person name="Pagnan N.A.B."/>
            <person name="Pamphile J.A."/>
            <person name="Patussi E.V."/>
            <person name="Pereira L.F.P."/>
            <person name="Pereira-Ferrari L."/>
            <person name="Pinto F.G.S."/>
            <person name="Precoma C."/>
            <person name="Prioli A.J."/>
            <person name="Prioli S.M.A.P."/>
            <person name="Raittz R.T."/>
            <person name="Ramos H.J.O."/>
            <person name="Ribeiro E.M.S.F."/>
            <person name="Rigo L.U."/>
            <person name="Rocha C.L.M.S.C."/>
            <person name="Rocha S.N."/>
            <person name="Santos K."/>
            <person name="Satori D."/>
            <person name="Silva A.G."/>
            <person name="Simao R.C.G."/>
            <person name="Soares M.A.M."/>
            <person name="Souza E.M."/>
            <person name="Steffens M.B.R."/>
            <person name="Steindel M."/>
            <person name="Tadra-Sfeir M.Z."/>
            <person name="Takahashi E.K."/>
            <person name="Torres R.A."/>
            <person name="Valle J.S."/>
            <person name="Vernal J.I."/>
            <person name="Vilas-Boas L.A."/>
            <person name="Watanabe M.A.E."/>
            <person name="Weiss V.A."/>
            <person name="Yates M.A."/>
            <person name="Souza E.M."/>
        </authorList>
    </citation>
    <scope>NUCLEOTIDE SEQUENCE [LARGE SCALE GENOMIC DNA]</scope>
    <source>
        <strain evidence="1 2">SmR1</strain>
    </source>
</reference>
<dbReference type="OrthoDB" id="9805889at2"/>
<dbReference type="KEGG" id="hse:Hsero_2505"/>
<dbReference type="InterPro" id="IPR025543">
    <property type="entry name" value="Dodecin-like"/>
</dbReference>
<dbReference type="RefSeq" id="WP_013234483.1">
    <property type="nucleotide sequence ID" value="NC_014323.1"/>
</dbReference>
<dbReference type="HOGENOM" id="CLU_161196_1_1_4"/>
<dbReference type="NCBIfam" id="NF043052">
    <property type="entry name" value="DodecBact"/>
    <property type="match status" value="1"/>
</dbReference>
<dbReference type="Proteomes" id="UP000000329">
    <property type="component" value="Chromosome"/>
</dbReference>
<evidence type="ECO:0000313" key="2">
    <source>
        <dbReference type="Proteomes" id="UP000000329"/>
    </source>
</evidence>
<dbReference type="EMBL" id="CP002039">
    <property type="protein sequence ID" value="ADJ64004.1"/>
    <property type="molecule type" value="Genomic_DNA"/>
</dbReference>
<dbReference type="STRING" id="757424.Hsero_2505"/>
<dbReference type="PANTHER" id="PTHR39324">
    <property type="entry name" value="CALCIUM DODECIN"/>
    <property type="match status" value="1"/>
</dbReference>
<dbReference type="eggNOG" id="COG3360">
    <property type="taxonomic scope" value="Bacteria"/>
</dbReference>
<dbReference type="PANTHER" id="PTHR39324:SF1">
    <property type="entry name" value="CALCIUM DODECIN"/>
    <property type="match status" value="1"/>
</dbReference>
<dbReference type="InterPro" id="IPR050049">
    <property type="entry name" value="Dodecin_bact"/>
</dbReference>
<sequence>MNERKLDNSNTYKIIEVVGSSPNSSDDAIRNALADVVKTVKHVDWFEVTQCRGHVENGSIGHFQVGLKIGFRVEA</sequence>
<dbReference type="InterPro" id="IPR036694">
    <property type="entry name" value="Dodecin-like_sf"/>
</dbReference>
<evidence type="ECO:0008006" key="3">
    <source>
        <dbReference type="Google" id="ProtNLM"/>
    </source>
</evidence>
<dbReference type="SUPFAM" id="SSF89807">
    <property type="entry name" value="Dodecin-like"/>
    <property type="match status" value="1"/>
</dbReference>
<dbReference type="Gene3D" id="3.30.1660.10">
    <property type="entry name" value="Flavin-binding protein dodecin"/>
    <property type="match status" value="1"/>
</dbReference>
<protein>
    <recommendedName>
        <fullName evidence="3">Dodecin domain-containing protein</fullName>
    </recommendedName>
</protein>
<dbReference type="InterPro" id="IPR009923">
    <property type="entry name" value="Dodecin"/>
</dbReference>
<keyword evidence="2" id="KW-1185">Reference proteome</keyword>
<dbReference type="GeneID" id="29391731"/>
<accession>D8IWI4</accession>
<gene>
    <name evidence="1" type="ordered locus">Hsero_2505</name>
</gene>
<evidence type="ECO:0000313" key="1">
    <source>
        <dbReference type="EMBL" id="ADJ64004.1"/>
    </source>
</evidence>
<name>D8IWI4_HERSS</name>